<protein>
    <submittedName>
        <fullName evidence="1">Uncharacterized protein</fullName>
    </submittedName>
</protein>
<organism evidence="1 2">
    <name type="scientific">Rubroshorea leprosula</name>
    <dbReference type="NCBI Taxonomy" id="152421"/>
    <lineage>
        <taxon>Eukaryota</taxon>
        <taxon>Viridiplantae</taxon>
        <taxon>Streptophyta</taxon>
        <taxon>Embryophyta</taxon>
        <taxon>Tracheophyta</taxon>
        <taxon>Spermatophyta</taxon>
        <taxon>Magnoliopsida</taxon>
        <taxon>eudicotyledons</taxon>
        <taxon>Gunneridae</taxon>
        <taxon>Pentapetalae</taxon>
        <taxon>rosids</taxon>
        <taxon>malvids</taxon>
        <taxon>Malvales</taxon>
        <taxon>Dipterocarpaceae</taxon>
        <taxon>Rubroshorea</taxon>
    </lineage>
</organism>
<dbReference type="EMBL" id="BPVZ01000085">
    <property type="protein sequence ID" value="GKV30087.1"/>
    <property type="molecule type" value="Genomic_DNA"/>
</dbReference>
<keyword evidence="2" id="KW-1185">Reference proteome</keyword>
<reference evidence="1 2" key="1">
    <citation type="journal article" date="2021" name="Commun. Biol.">
        <title>The genome of Shorea leprosula (Dipterocarpaceae) highlights the ecological relevance of drought in aseasonal tropical rainforests.</title>
        <authorList>
            <person name="Ng K.K.S."/>
            <person name="Kobayashi M.J."/>
            <person name="Fawcett J.A."/>
            <person name="Hatakeyama M."/>
            <person name="Paape T."/>
            <person name="Ng C.H."/>
            <person name="Ang C.C."/>
            <person name="Tnah L.H."/>
            <person name="Lee C.T."/>
            <person name="Nishiyama T."/>
            <person name="Sese J."/>
            <person name="O'Brien M.J."/>
            <person name="Copetti D."/>
            <person name="Mohd Noor M.I."/>
            <person name="Ong R.C."/>
            <person name="Putra M."/>
            <person name="Sireger I.Z."/>
            <person name="Indrioko S."/>
            <person name="Kosugi Y."/>
            <person name="Izuno A."/>
            <person name="Isagi Y."/>
            <person name="Lee S.L."/>
            <person name="Shimizu K.K."/>
        </authorList>
    </citation>
    <scope>NUCLEOTIDE SEQUENCE [LARGE SCALE GENOMIC DNA]</scope>
    <source>
        <strain evidence="1">214</strain>
    </source>
</reference>
<gene>
    <name evidence="1" type="ORF">SLEP1_g38947</name>
</gene>
<proteinExistence type="predicted"/>
<dbReference type="Proteomes" id="UP001054252">
    <property type="component" value="Unassembled WGS sequence"/>
</dbReference>
<evidence type="ECO:0000313" key="1">
    <source>
        <dbReference type="EMBL" id="GKV30087.1"/>
    </source>
</evidence>
<evidence type="ECO:0000313" key="2">
    <source>
        <dbReference type="Proteomes" id="UP001054252"/>
    </source>
</evidence>
<comment type="caution">
    <text evidence="1">The sequence shown here is derived from an EMBL/GenBank/DDBJ whole genome shotgun (WGS) entry which is preliminary data.</text>
</comment>
<name>A0AAV5KZQ1_9ROSI</name>
<sequence length="34" mass="4090">MVFSQGEKNLYFKVNIENLIPFILQKIESLFSWL</sequence>
<dbReference type="AlphaFoldDB" id="A0AAV5KZQ1"/>
<accession>A0AAV5KZQ1</accession>